<reference evidence="8 9" key="1">
    <citation type="submission" date="2019-04" db="EMBL/GenBank/DDBJ databases">
        <title>Friends and foes A comparative genomics study of 23 Aspergillus species from section Flavi.</title>
        <authorList>
            <consortium name="DOE Joint Genome Institute"/>
            <person name="Kjaerbolling I."/>
            <person name="Vesth T."/>
            <person name="Frisvad J.C."/>
            <person name="Nybo J.L."/>
            <person name="Theobald S."/>
            <person name="Kildgaard S."/>
            <person name="Isbrandt T."/>
            <person name="Kuo A."/>
            <person name="Sato A."/>
            <person name="Lyhne E.K."/>
            <person name="Kogle M.E."/>
            <person name="Wiebenga A."/>
            <person name="Kun R.S."/>
            <person name="Lubbers R.J."/>
            <person name="Makela M.R."/>
            <person name="Barry K."/>
            <person name="Chovatia M."/>
            <person name="Clum A."/>
            <person name="Daum C."/>
            <person name="Haridas S."/>
            <person name="He G."/>
            <person name="LaButti K."/>
            <person name="Lipzen A."/>
            <person name="Mondo S."/>
            <person name="Riley R."/>
            <person name="Salamov A."/>
            <person name="Simmons B.A."/>
            <person name="Magnuson J.K."/>
            <person name="Henrissat B."/>
            <person name="Mortensen U.H."/>
            <person name="Larsen T.O."/>
            <person name="Devries R.P."/>
            <person name="Grigoriev I.V."/>
            <person name="Machida M."/>
            <person name="Baker S.E."/>
            <person name="Andersen M.R."/>
        </authorList>
    </citation>
    <scope>NUCLEOTIDE SEQUENCE [LARGE SCALE GENOMIC DNA]</scope>
    <source>
        <strain evidence="8 9">CBS 151.66</strain>
    </source>
</reference>
<accession>A0A5N5WL22</accession>
<dbReference type="OrthoDB" id="269227at2759"/>
<evidence type="ECO:0000259" key="6">
    <source>
        <dbReference type="Pfam" id="PF00732"/>
    </source>
</evidence>
<feature type="signal peptide" evidence="5">
    <location>
        <begin position="1"/>
        <end position="19"/>
    </location>
</feature>
<keyword evidence="4" id="KW-0274">FAD</keyword>
<keyword evidence="4" id="KW-0285">Flavoprotein</keyword>
<dbReference type="Gene3D" id="3.30.560.10">
    <property type="entry name" value="Glucose Oxidase, domain 3"/>
    <property type="match status" value="1"/>
</dbReference>
<feature type="active site" description="Proton acceptor" evidence="3">
    <location>
        <position position="601"/>
    </location>
</feature>
<dbReference type="Proteomes" id="UP000326565">
    <property type="component" value="Unassembled WGS sequence"/>
</dbReference>
<dbReference type="Gene3D" id="3.50.50.60">
    <property type="entry name" value="FAD/NAD(P)-binding domain"/>
    <property type="match status" value="1"/>
</dbReference>
<evidence type="ECO:0000256" key="4">
    <source>
        <dbReference type="PIRSR" id="PIRSR000137-2"/>
    </source>
</evidence>
<dbReference type="GO" id="GO:0044550">
    <property type="term" value="P:secondary metabolite biosynthetic process"/>
    <property type="evidence" value="ECO:0007669"/>
    <property type="project" value="TreeGrafter"/>
</dbReference>
<name>A0A5N5WL22_9EURO</name>
<sequence>MFLGHAVSLLTALAVSTHAVPAVSHIQARGLLGSSFGVPGNNATFDYIVVGGGTAGLTLATRLAEQQAGSVAVIEAGGFYEIDNGNISQVPASDGTYTGRSKTDWQPLIDWGYISTPQAGSYGDELHYARGKCLGGSSARNYMVYQRGTKASYQRWAESVGDQSFRFDKFLPFFEKSLKFTPPDMSLRFKNGTPEYDPHVMGNGSGPLSVTFSHYVQAFGTWATKGLQTIGIPIVKGFQSGSLLGQSYSMFTINATTMVRDSSETSFLRKGLGYSNYMVYQSTLAKKILFDKHKRASAVIVDTGGLIYQLNARKEIIVSAGVFGSPQLLMVSGVGPAATLQSLGIPVVADRPGVGQNMEDHIYFGPSYRVNAPTMSALGYPDFAAEAEKEFNENAAGMYTNPTTDVLAWEKVPQRLRSQFSNNTLAALSRYPADWPELEYLSLGAYLGYQQNLAKGDPHDGYNYASLSVALCTPRSRGNLTISSPDTAVQPVINPNWLTDPADMQVAIAGFKRVREFWSSNAMKPFVIGQEAFPGPHIQTDAQIEEIIRKSFNTIYHAACTCAMGKVDNPMSVVDTKARVIGVRGLRIVDAAAFPLLPPGHPQATVYALAEKMACTITGAC</sequence>
<comment type="similarity">
    <text evidence="1">Belongs to the GMC oxidoreductase family.</text>
</comment>
<evidence type="ECO:0000313" key="9">
    <source>
        <dbReference type="Proteomes" id="UP000326565"/>
    </source>
</evidence>
<feature type="binding site" evidence="4">
    <location>
        <begin position="141"/>
        <end position="144"/>
    </location>
    <ligand>
        <name>FAD</name>
        <dbReference type="ChEBI" id="CHEBI:57692"/>
    </ligand>
</feature>
<dbReference type="SUPFAM" id="SSF54373">
    <property type="entry name" value="FAD-linked reductases, C-terminal domain"/>
    <property type="match status" value="1"/>
</dbReference>
<feature type="domain" description="Glucose-methanol-choline oxidoreductase N-terminal" evidence="6">
    <location>
        <begin position="45"/>
        <end position="362"/>
    </location>
</feature>
<dbReference type="PANTHER" id="PTHR11552">
    <property type="entry name" value="GLUCOSE-METHANOL-CHOLINE GMC OXIDOREDUCTASE"/>
    <property type="match status" value="1"/>
</dbReference>
<feature type="domain" description="Glucose-methanol-choline oxidoreductase C-terminal" evidence="7">
    <location>
        <begin position="474"/>
        <end position="610"/>
    </location>
</feature>
<gene>
    <name evidence="8" type="ORF">BDV29DRAFT_199374</name>
</gene>
<dbReference type="InterPro" id="IPR007867">
    <property type="entry name" value="GMC_OxRtase_C"/>
</dbReference>
<keyword evidence="2" id="KW-0325">Glycoprotein</keyword>
<dbReference type="InterPro" id="IPR012132">
    <property type="entry name" value="GMC_OxRdtase"/>
</dbReference>
<dbReference type="PIRSF" id="PIRSF000137">
    <property type="entry name" value="Alcohol_oxidase"/>
    <property type="match status" value="1"/>
</dbReference>
<evidence type="ECO:0000313" key="8">
    <source>
        <dbReference type="EMBL" id="KAB8068495.1"/>
    </source>
</evidence>
<evidence type="ECO:0000256" key="1">
    <source>
        <dbReference type="ARBA" id="ARBA00010790"/>
    </source>
</evidence>
<protein>
    <submittedName>
        <fullName evidence="8">Glucose-methanol-choline oxidoreductase</fullName>
    </submittedName>
</protein>
<dbReference type="GO" id="GO:0050660">
    <property type="term" value="F:flavin adenine dinucleotide binding"/>
    <property type="evidence" value="ECO:0007669"/>
    <property type="project" value="InterPro"/>
</dbReference>
<keyword evidence="9" id="KW-1185">Reference proteome</keyword>
<dbReference type="SUPFAM" id="SSF51905">
    <property type="entry name" value="FAD/NAD(P)-binding domain"/>
    <property type="match status" value="1"/>
</dbReference>
<evidence type="ECO:0000259" key="7">
    <source>
        <dbReference type="Pfam" id="PF05199"/>
    </source>
</evidence>
<dbReference type="EMBL" id="ML732389">
    <property type="protein sequence ID" value="KAB8068495.1"/>
    <property type="molecule type" value="Genomic_DNA"/>
</dbReference>
<organism evidence="8 9">
    <name type="scientific">Aspergillus leporis</name>
    <dbReference type="NCBI Taxonomy" id="41062"/>
    <lineage>
        <taxon>Eukaryota</taxon>
        <taxon>Fungi</taxon>
        <taxon>Dikarya</taxon>
        <taxon>Ascomycota</taxon>
        <taxon>Pezizomycotina</taxon>
        <taxon>Eurotiomycetes</taxon>
        <taxon>Eurotiomycetidae</taxon>
        <taxon>Eurotiales</taxon>
        <taxon>Aspergillaceae</taxon>
        <taxon>Aspergillus</taxon>
        <taxon>Aspergillus subgen. Circumdati</taxon>
    </lineage>
</organism>
<dbReference type="AlphaFoldDB" id="A0A5N5WL22"/>
<dbReference type="Pfam" id="PF05199">
    <property type="entry name" value="GMC_oxred_C"/>
    <property type="match status" value="1"/>
</dbReference>
<comment type="cofactor">
    <cofactor evidence="4">
        <name>FAD</name>
        <dbReference type="ChEBI" id="CHEBI:57692"/>
    </cofactor>
</comment>
<feature type="active site" description="Proton donor" evidence="3">
    <location>
        <position position="557"/>
    </location>
</feature>
<dbReference type="InterPro" id="IPR000172">
    <property type="entry name" value="GMC_OxRdtase_N"/>
</dbReference>
<evidence type="ECO:0000256" key="3">
    <source>
        <dbReference type="PIRSR" id="PIRSR000137-1"/>
    </source>
</evidence>
<feature type="chain" id="PRO_5024989909" evidence="5">
    <location>
        <begin position="20"/>
        <end position="621"/>
    </location>
</feature>
<dbReference type="PANTHER" id="PTHR11552:SF138">
    <property type="entry name" value="DEHYDROGENASE PKFF-RELATED"/>
    <property type="match status" value="1"/>
</dbReference>
<dbReference type="InterPro" id="IPR036188">
    <property type="entry name" value="FAD/NAD-bd_sf"/>
</dbReference>
<evidence type="ECO:0000256" key="5">
    <source>
        <dbReference type="SAM" id="SignalP"/>
    </source>
</evidence>
<evidence type="ECO:0000256" key="2">
    <source>
        <dbReference type="ARBA" id="ARBA00023180"/>
    </source>
</evidence>
<dbReference type="GO" id="GO:0016614">
    <property type="term" value="F:oxidoreductase activity, acting on CH-OH group of donors"/>
    <property type="evidence" value="ECO:0007669"/>
    <property type="project" value="InterPro"/>
</dbReference>
<keyword evidence="5" id="KW-0732">Signal</keyword>
<dbReference type="Pfam" id="PF00732">
    <property type="entry name" value="GMC_oxred_N"/>
    <property type="match status" value="1"/>
</dbReference>
<feature type="binding site" evidence="4">
    <location>
        <begin position="602"/>
        <end position="603"/>
    </location>
    <ligand>
        <name>FAD</name>
        <dbReference type="ChEBI" id="CHEBI:57692"/>
    </ligand>
</feature>
<proteinExistence type="inferred from homology"/>